<dbReference type="GeneID" id="108675920"/>
<proteinExistence type="predicted"/>
<dbReference type="OMA" id="TIYIFEY"/>
<comment type="subcellular location">
    <subcellularLocation>
        <location evidence="1">Cytoplasm</location>
    </subcellularLocation>
</comment>
<reference evidence="7" key="4">
    <citation type="submission" date="2025-04" db="UniProtKB">
        <authorList>
            <consortium name="RefSeq"/>
        </authorList>
    </citation>
    <scope>IDENTIFICATION</scope>
    <source>
        <tissue evidence="7">Whole organism</tissue>
    </source>
</reference>
<dbReference type="SUPFAM" id="SSF53335">
    <property type="entry name" value="S-adenosyl-L-methionine-dependent methyltransferases"/>
    <property type="match status" value="1"/>
</dbReference>
<dbReference type="Proteomes" id="UP000694843">
    <property type="component" value="Unplaced"/>
</dbReference>
<evidence type="ECO:0000256" key="3">
    <source>
        <dbReference type="ARBA" id="ARBA00022603"/>
    </source>
</evidence>
<organism evidence="5">
    <name type="scientific">Hyalella azteca</name>
    <name type="common">Amphipod</name>
    <dbReference type="NCBI Taxonomy" id="294128"/>
    <lineage>
        <taxon>Eukaryota</taxon>
        <taxon>Metazoa</taxon>
        <taxon>Ecdysozoa</taxon>
        <taxon>Arthropoda</taxon>
        <taxon>Crustacea</taxon>
        <taxon>Multicrustacea</taxon>
        <taxon>Malacostraca</taxon>
        <taxon>Eumalacostraca</taxon>
        <taxon>Peracarida</taxon>
        <taxon>Amphipoda</taxon>
        <taxon>Senticaudata</taxon>
        <taxon>Talitrida</taxon>
        <taxon>Talitroidea</taxon>
        <taxon>Hyalellidae</taxon>
        <taxon>Hyalella</taxon>
    </lineage>
</organism>
<dbReference type="GO" id="GO:0032259">
    <property type="term" value="P:methylation"/>
    <property type="evidence" value="ECO:0007669"/>
    <property type="project" value="UniProtKB-KW"/>
</dbReference>
<dbReference type="PANTHER" id="PTHR13200">
    <property type="entry name" value="EEF1A LYSINE METHYLTRANSFERASE 1"/>
    <property type="match status" value="1"/>
</dbReference>
<sequence>MFLCLQNLSQFWYRQDTAECLATECQRLASSCEEGCGSIACISSPTVYRTLRKLNPKIKMSVFEFDSRFAVYGEDFVLYDYRSPLSVPSHLRESFDVIIADPPYLAEDCLTKVALTIKMLSKPDAKIILCTGKVMTELAARLMGLELQKFEIRHDKERLSNPFGCFSNYDLDEYCKYTC</sequence>
<dbReference type="Pfam" id="PF10237">
    <property type="entry name" value="N6-adenineMlase"/>
    <property type="match status" value="1"/>
</dbReference>
<dbReference type="InterPro" id="IPR002052">
    <property type="entry name" value="DNA_methylase_N6_adenine_CS"/>
</dbReference>
<reference evidence="5" key="3">
    <citation type="submission" date="2019-06" db="EMBL/GenBank/DDBJ databases">
        <authorList>
            <person name="Poynton C."/>
            <person name="Hasenbein S."/>
            <person name="Benoit J.B."/>
            <person name="Sepulveda M.S."/>
            <person name="Poelchau M.F."/>
            <person name="Murali S.C."/>
            <person name="Chen S."/>
            <person name="Glastad K.M."/>
            <person name="Werren J.H."/>
            <person name="Vineis J.H."/>
            <person name="Bowen J.L."/>
            <person name="Friedrich M."/>
            <person name="Jones J."/>
            <person name="Robertson H.M."/>
            <person name="Feyereisen R."/>
            <person name="Mechler-Hickson A."/>
            <person name="Mathers N."/>
            <person name="Lee C.E."/>
            <person name="Colbourne J.K."/>
            <person name="Biales A."/>
            <person name="Johnston J.S."/>
            <person name="Wellborn G.A."/>
            <person name="Rosendale A.J."/>
            <person name="Cridge A.G."/>
            <person name="Munoz-Torres M.C."/>
            <person name="Bain P.A."/>
            <person name="Manny A.R."/>
            <person name="Major K.M."/>
            <person name="Lambert F.N."/>
            <person name="Vulpe C.D."/>
            <person name="Tuck P."/>
            <person name="Blalock B.J."/>
            <person name="Lin Y.-Y."/>
            <person name="Smith M.E."/>
            <person name="Ochoa-Acuna H."/>
            <person name="Chen M.-J.M."/>
            <person name="Childers C.P."/>
            <person name="Qu J."/>
            <person name="Dugan S."/>
            <person name="Lee S.L."/>
            <person name="Chao H."/>
            <person name="Dinh H."/>
            <person name="Han Y."/>
            <person name="Doddapaneni H."/>
            <person name="Worley K.C."/>
            <person name="Muzny D.M."/>
            <person name="Gibbs R.A."/>
            <person name="Richards S."/>
        </authorList>
    </citation>
    <scope>NUCLEOTIDE SEQUENCE</scope>
    <source>
        <strain evidence="5">HAZT.00-mixed</strain>
        <tissue evidence="5">Whole organism</tissue>
    </source>
</reference>
<name>A0A6A0GRP0_HYAAZ</name>
<keyword evidence="3 7" id="KW-0489">Methyltransferase</keyword>
<dbReference type="GO" id="GO:0003676">
    <property type="term" value="F:nucleic acid binding"/>
    <property type="evidence" value="ECO:0007669"/>
    <property type="project" value="InterPro"/>
</dbReference>
<keyword evidence="2" id="KW-0963">Cytoplasm</keyword>
<dbReference type="OrthoDB" id="206354at2759"/>
<dbReference type="PANTHER" id="PTHR13200:SF0">
    <property type="entry name" value="EEF1A LYSINE METHYLTRANSFERASE 1"/>
    <property type="match status" value="1"/>
</dbReference>
<evidence type="ECO:0000313" key="7">
    <source>
        <dbReference type="RefSeq" id="XP_018019463.1"/>
    </source>
</evidence>
<dbReference type="InterPro" id="IPR041370">
    <property type="entry name" value="Mlase_EEF1AKMT1/ZCCHC4"/>
</dbReference>
<accession>A0A6A0GRP0</accession>
<reference evidence="5" key="2">
    <citation type="journal article" date="2018" name="Environ. Sci. Technol.">
        <title>The Toxicogenome of Hyalella azteca: A Model for Sediment Ecotoxicology and Evolutionary Toxicology.</title>
        <authorList>
            <person name="Poynton H.C."/>
            <person name="Hasenbein S."/>
            <person name="Benoit J.B."/>
            <person name="Sepulveda M.S."/>
            <person name="Poelchau M.F."/>
            <person name="Hughes D.S.T."/>
            <person name="Murali S.C."/>
            <person name="Chen S."/>
            <person name="Glastad K.M."/>
            <person name="Goodisman M.A.D."/>
            <person name="Werren J.H."/>
            <person name="Vineis J.H."/>
            <person name="Bowen J.L."/>
            <person name="Friedrich M."/>
            <person name="Jones J."/>
            <person name="Robertson H.M."/>
            <person name="Feyereisen R."/>
            <person name="Mechler-Hickson A."/>
            <person name="Mathers N."/>
            <person name="Lee C.E."/>
            <person name="Colbourne J.K."/>
            <person name="Biales A."/>
            <person name="Johnston J.S."/>
            <person name="Wellborn G.A."/>
            <person name="Rosendale A.J."/>
            <person name="Cridge A.G."/>
            <person name="Munoz-Torres M.C."/>
            <person name="Bain P.A."/>
            <person name="Manny A.R."/>
            <person name="Major K.M."/>
            <person name="Lambert F.N."/>
            <person name="Vulpe C.D."/>
            <person name="Tuck P."/>
            <person name="Blalock B.J."/>
            <person name="Lin Y.Y."/>
            <person name="Smith M.E."/>
            <person name="Ochoa-Acuna H."/>
            <person name="Chen M.M."/>
            <person name="Childers C.P."/>
            <person name="Qu J."/>
            <person name="Dugan S."/>
            <person name="Lee S.L."/>
            <person name="Chao H."/>
            <person name="Dinh H."/>
            <person name="Han Y."/>
            <person name="Doddapaneni H."/>
            <person name="Worley K.C."/>
            <person name="Muzny D.M."/>
            <person name="Gibbs R.A."/>
            <person name="Richards S."/>
        </authorList>
    </citation>
    <scope>NUCLEOTIDE SEQUENCE</scope>
    <source>
        <strain evidence="5">HAZT.00-mixed</strain>
        <tissue evidence="5">Whole organism</tissue>
    </source>
</reference>
<dbReference type="AlphaFoldDB" id="A0A6A0GRP0"/>
<dbReference type="Gene3D" id="3.40.50.150">
    <property type="entry name" value="Vaccinia Virus protein VP39"/>
    <property type="match status" value="1"/>
</dbReference>
<protein>
    <submittedName>
        <fullName evidence="7">EEF1A lysine methyltransferase 1</fullName>
    </submittedName>
</protein>
<evidence type="ECO:0000313" key="5">
    <source>
        <dbReference type="EMBL" id="KAA0185763.1"/>
    </source>
</evidence>
<dbReference type="InterPro" id="IPR029063">
    <property type="entry name" value="SAM-dependent_MTases_sf"/>
</dbReference>
<keyword evidence="6" id="KW-1185">Reference proteome</keyword>
<dbReference type="GO" id="GO:0005737">
    <property type="term" value="C:cytoplasm"/>
    <property type="evidence" value="ECO:0007669"/>
    <property type="project" value="UniProtKB-SubCell"/>
</dbReference>
<evidence type="ECO:0000256" key="2">
    <source>
        <dbReference type="ARBA" id="ARBA00022490"/>
    </source>
</evidence>
<dbReference type="RefSeq" id="XP_018019463.1">
    <property type="nucleotide sequence ID" value="XM_018163974.2"/>
</dbReference>
<evidence type="ECO:0000256" key="1">
    <source>
        <dbReference type="ARBA" id="ARBA00004496"/>
    </source>
</evidence>
<evidence type="ECO:0000313" key="6">
    <source>
        <dbReference type="Proteomes" id="UP000694843"/>
    </source>
</evidence>
<dbReference type="EMBL" id="JQDR03016069">
    <property type="protein sequence ID" value="KAA0185763.1"/>
    <property type="molecule type" value="Genomic_DNA"/>
</dbReference>
<dbReference type="Proteomes" id="UP000711488">
    <property type="component" value="Unassembled WGS sequence"/>
</dbReference>
<dbReference type="PROSITE" id="PS00092">
    <property type="entry name" value="N6_MTASE"/>
    <property type="match status" value="1"/>
</dbReference>
<evidence type="ECO:0000256" key="4">
    <source>
        <dbReference type="ARBA" id="ARBA00022679"/>
    </source>
</evidence>
<dbReference type="InterPro" id="IPR019369">
    <property type="entry name" value="Efm5/EEF1AKMT1"/>
</dbReference>
<reference evidence="5" key="1">
    <citation type="submission" date="2014-08" db="EMBL/GenBank/DDBJ databases">
        <authorList>
            <person name="Murali S."/>
            <person name="Richards S."/>
            <person name="Bandaranaike D."/>
            <person name="Bellair M."/>
            <person name="Blankenburg K."/>
            <person name="Chao H."/>
            <person name="Dinh H."/>
            <person name="Doddapaneni H."/>
            <person name="Dugan-Rocha S."/>
            <person name="Elkadiri S."/>
            <person name="Gnanaolivu R."/>
            <person name="Hughes D."/>
            <person name="Lee S."/>
            <person name="Li M."/>
            <person name="Ming W."/>
            <person name="Munidasa M."/>
            <person name="Muniz J."/>
            <person name="Nguyen L."/>
            <person name="Osuji N."/>
            <person name="Pu L.-L."/>
            <person name="Puazo M."/>
            <person name="Skinner E."/>
            <person name="Qu C."/>
            <person name="Quiroz J."/>
            <person name="Raj R."/>
            <person name="Weissenberger G."/>
            <person name="Xin Y."/>
            <person name="Zou X."/>
            <person name="Han Y."/>
            <person name="Worley K."/>
            <person name="Muzny D."/>
            <person name="Gibbs R."/>
        </authorList>
    </citation>
    <scope>NUCLEOTIDE SEQUENCE</scope>
    <source>
        <strain evidence="5">HAZT.00-mixed</strain>
        <tissue evidence="5">Whole organism</tissue>
    </source>
</reference>
<keyword evidence="4" id="KW-0808">Transferase</keyword>
<gene>
    <name evidence="7" type="primary">LOC108675920</name>
    <name evidence="5" type="ORF">HAZT_HAZT011199</name>
</gene>
<dbReference type="GO" id="GO:0016279">
    <property type="term" value="F:protein-lysine N-methyltransferase activity"/>
    <property type="evidence" value="ECO:0007669"/>
    <property type="project" value="InterPro"/>
</dbReference>
<dbReference type="KEGG" id="hazt:108675920"/>